<reference evidence="2 3" key="1">
    <citation type="submission" date="2020-08" db="EMBL/GenBank/DDBJ databases">
        <title>Genemic of Streptomyces polyaspartic.</title>
        <authorList>
            <person name="Liu W."/>
        </authorList>
    </citation>
    <scope>NUCLEOTIDE SEQUENCE [LARGE SCALE GENOMIC DNA]</scope>
    <source>
        <strain evidence="2 3">TRM66268-LWL</strain>
    </source>
</reference>
<evidence type="ECO:0000313" key="3">
    <source>
        <dbReference type="Proteomes" id="UP000642284"/>
    </source>
</evidence>
<dbReference type="InterPro" id="IPR011990">
    <property type="entry name" value="TPR-like_helical_dom_sf"/>
</dbReference>
<proteinExistence type="predicted"/>
<dbReference type="PANTHER" id="PTHR12558:SF13">
    <property type="entry name" value="CELL DIVISION CYCLE PROTEIN 27 HOMOLOG"/>
    <property type="match status" value="1"/>
</dbReference>
<dbReference type="PANTHER" id="PTHR12558">
    <property type="entry name" value="CELL DIVISION CYCLE 16,23,27"/>
    <property type="match status" value="1"/>
</dbReference>
<dbReference type="EMBL" id="JACTVJ010000036">
    <property type="protein sequence ID" value="MBC9719252.1"/>
    <property type="molecule type" value="Genomic_DNA"/>
</dbReference>
<dbReference type="Pfam" id="PF13432">
    <property type="entry name" value="TPR_16"/>
    <property type="match status" value="3"/>
</dbReference>
<accession>A0ABR7SWE0</accession>
<dbReference type="SUPFAM" id="SSF48452">
    <property type="entry name" value="TPR-like"/>
    <property type="match status" value="2"/>
</dbReference>
<dbReference type="PROSITE" id="PS50005">
    <property type="entry name" value="TPR"/>
    <property type="match status" value="1"/>
</dbReference>
<dbReference type="Gene3D" id="1.25.40.10">
    <property type="entry name" value="Tetratricopeptide repeat domain"/>
    <property type="match status" value="3"/>
</dbReference>
<dbReference type="InterPro" id="IPR019734">
    <property type="entry name" value="TPR_rpt"/>
</dbReference>
<name>A0ABR7SWE0_9ACTN</name>
<evidence type="ECO:0000256" key="1">
    <source>
        <dbReference type="PROSITE-ProRule" id="PRU00339"/>
    </source>
</evidence>
<dbReference type="Proteomes" id="UP000642284">
    <property type="component" value="Unassembled WGS sequence"/>
</dbReference>
<gene>
    <name evidence="2" type="ORF">H9Y04_42745</name>
</gene>
<evidence type="ECO:0000313" key="2">
    <source>
        <dbReference type="EMBL" id="MBC9719252.1"/>
    </source>
</evidence>
<organism evidence="2 3">
    <name type="scientific">Streptomyces polyasparticus</name>
    <dbReference type="NCBI Taxonomy" id="2767826"/>
    <lineage>
        <taxon>Bacteria</taxon>
        <taxon>Bacillati</taxon>
        <taxon>Actinomycetota</taxon>
        <taxon>Actinomycetes</taxon>
        <taxon>Kitasatosporales</taxon>
        <taxon>Streptomycetaceae</taxon>
        <taxon>Streptomyces</taxon>
    </lineage>
</organism>
<comment type="caution">
    <text evidence="2">The sequence shown here is derived from an EMBL/GenBank/DDBJ whole genome shotgun (WGS) entry which is preliminary data.</text>
</comment>
<dbReference type="SMART" id="SM00028">
    <property type="entry name" value="TPR"/>
    <property type="match status" value="5"/>
</dbReference>
<sequence>MLNRPSLVRRPRAGVRLRNAAAVLALAAALFTAGAVVLDPLGAPGLPDDFAAPSRTEGPGGSGSLEALRERARELPRDPSAWARLGMAHVERARVSADPANYAAAEDALRKSLALQPHGNYTAETGMGALAAARHDFPRALTWARAAVTSNAYSAPAHGVLADAYTQLGRYEEAFAAVQRMSDLRPDASSLARASYAWELRGDAPRARALMNRSLREGAGDAETVFARTHLASLAQDSGDHRRALREAEEGLRVAPRDPGLLEARARARAALGDTDGAVADYTAAIAIVPLPHFLIGLGELQEALGHREQAQTQYALLRAQQRLLRAGGSPPDVDDILFEADHGRPARAVAQCRTTLTSRPFLAVHDACAWALHQAGKDSEALHHADEALALGTRSALFHYHRAMIHRSLGNLPGARADLRRALGIDARFHPLHGPAARTALSRIDSNR</sequence>
<feature type="repeat" description="TPR" evidence="1">
    <location>
        <begin position="155"/>
        <end position="188"/>
    </location>
</feature>
<protein>
    <submittedName>
        <fullName evidence="2">Tetratricopeptide repeat protein</fullName>
    </submittedName>
</protein>
<keyword evidence="3" id="KW-1185">Reference proteome</keyword>
<keyword evidence="1" id="KW-0802">TPR repeat</keyword>